<evidence type="ECO:0000313" key="2">
    <source>
        <dbReference type="Proteomes" id="UP000652761"/>
    </source>
</evidence>
<proteinExistence type="predicted"/>
<name>A0A843V0S2_COLES</name>
<organism evidence="1 2">
    <name type="scientific">Colocasia esculenta</name>
    <name type="common">Wild taro</name>
    <name type="synonym">Arum esculentum</name>
    <dbReference type="NCBI Taxonomy" id="4460"/>
    <lineage>
        <taxon>Eukaryota</taxon>
        <taxon>Viridiplantae</taxon>
        <taxon>Streptophyta</taxon>
        <taxon>Embryophyta</taxon>
        <taxon>Tracheophyta</taxon>
        <taxon>Spermatophyta</taxon>
        <taxon>Magnoliopsida</taxon>
        <taxon>Liliopsida</taxon>
        <taxon>Araceae</taxon>
        <taxon>Aroideae</taxon>
        <taxon>Colocasieae</taxon>
        <taxon>Colocasia</taxon>
    </lineage>
</organism>
<dbReference type="EMBL" id="NMUH01001152">
    <property type="protein sequence ID" value="MQL89475.1"/>
    <property type="molecule type" value="Genomic_DNA"/>
</dbReference>
<gene>
    <name evidence="1" type="ORF">Taro_022046</name>
</gene>
<dbReference type="AlphaFoldDB" id="A0A843V0S2"/>
<comment type="caution">
    <text evidence="1">The sequence shown here is derived from an EMBL/GenBank/DDBJ whole genome shotgun (WGS) entry which is preliminary data.</text>
</comment>
<evidence type="ECO:0000313" key="1">
    <source>
        <dbReference type="EMBL" id="MQL89475.1"/>
    </source>
</evidence>
<keyword evidence="2" id="KW-1185">Reference proteome</keyword>
<feature type="non-terminal residue" evidence="1">
    <location>
        <position position="1"/>
    </location>
</feature>
<dbReference type="Proteomes" id="UP000652761">
    <property type="component" value="Unassembled WGS sequence"/>
</dbReference>
<protein>
    <submittedName>
        <fullName evidence="1">Uncharacterized protein</fullName>
    </submittedName>
</protein>
<sequence>DLSLSIGTPCQEPIGSVYADLSTGISGAVDRYIFASTLSDLSVQGCRQASWGLLTGSVDEVSESSSLQDFLLQRKFLVSIANSSSSLSISLSSSVLLA</sequence>
<accession>A0A843V0S2</accession>
<reference evidence="1" key="1">
    <citation type="submission" date="2017-07" db="EMBL/GenBank/DDBJ databases">
        <title>Taro Niue Genome Assembly and Annotation.</title>
        <authorList>
            <person name="Atibalentja N."/>
            <person name="Keating K."/>
            <person name="Fields C.J."/>
        </authorList>
    </citation>
    <scope>NUCLEOTIDE SEQUENCE</scope>
    <source>
        <strain evidence="1">Niue_2</strain>
        <tissue evidence="1">Leaf</tissue>
    </source>
</reference>